<dbReference type="Gene3D" id="2.40.50.40">
    <property type="match status" value="1"/>
</dbReference>
<evidence type="ECO:0000313" key="14">
    <source>
        <dbReference type="Proteomes" id="UP001151287"/>
    </source>
</evidence>
<keyword evidence="8" id="KW-0234">DNA repair</keyword>
<dbReference type="InterPro" id="IPR029060">
    <property type="entry name" value="PIN-like_dom_sf"/>
</dbReference>
<keyword evidence="5" id="KW-0227">DNA damage</keyword>
<dbReference type="PANTHER" id="PTHR11081">
    <property type="entry name" value="FLAP ENDONUCLEASE FAMILY MEMBER"/>
    <property type="match status" value="1"/>
</dbReference>
<dbReference type="GO" id="GO:0006281">
    <property type="term" value="P:DNA repair"/>
    <property type="evidence" value="ECO:0007669"/>
    <property type="project" value="UniProtKB-KW"/>
</dbReference>
<evidence type="ECO:0000259" key="12">
    <source>
        <dbReference type="SMART" id="SM00485"/>
    </source>
</evidence>
<keyword evidence="2" id="KW-0540">Nuclease</keyword>
<comment type="cofactor">
    <cofactor evidence="1">
        <name>Mg(2+)</name>
        <dbReference type="ChEBI" id="CHEBI:18420"/>
    </cofactor>
</comment>
<dbReference type="Gene3D" id="1.10.150.20">
    <property type="entry name" value="5' to 3' exonuclease, C-terminal subdomain"/>
    <property type="match status" value="1"/>
</dbReference>
<evidence type="ECO:0000256" key="2">
    <source>
        <dbReference type="ARBA" id="ARBA00022722"/>
    </source>
</evidence>
<keyword evidence="14" id="KW-1185">Reference proteome</keyword>
<proteinExistence type="inferred from homology"/>
<dbReference type="InterPro" id="IPR036279">
    <property type="entry name" value="5-3_exonuclease_C_sf"/>
</dbReference>
<evidence type="ECO:0000256" key="7">
    <source>
        <dbReference type="ARBA" id="ARBA00022842"/>
    </source>
</evidence>
<comment type="caution">
    <text evidence="13">The sequence shown here is derived from an EMBL/GenBank/DDBJ whole genome shotgun (WGS) entry which is preliminary data.</text>
</comment>
<feature type="domain" description="XPG-I" evidence="11">
    <location>
        <begin position="133"/>
        <end position="202"/>
    </location>
</feature>
<keyword evidence="4" id="KW-0255">Endonuclease</keyword>
<dbReference type="OrthoDB" id="2959108at2759"/>
<organism evidence="13 14">
    <name type="scientific">Rhynchospora breviuscula</name>
    <dbReference type="NCBI Taxonomy" id="2022672"/>
    <lineage>
        <taxon>Eukaryota</taxon>
        <taxon>Viridiplantae</taxon>
        <taxon>Streptophyta</taxon>
        <taxon>Embryophyta</taxon>
        <taxon>Tracheophyta</taxon>
        <taxon>Spermatophyta</taxon>
        <taxon>Magnoliopsida</taxon>
        <taxon>Liliopsida</taxon>
        <taxon>Poales</taxon>
        <taxon>Cyperaceae</taxon>
        <taxon>Cyperoideae</taxon>
        <taxon>Rhynchosporeae</taxon>
        <taxon>Rhynchospora</taxon>
    </lineage>
</organism>
<evidence type="ECO:0000256" key="6">
    <source>
        <dbReference type="ARBA" id="ARBA00022801"/>
    </source>
</evidence>
<dbReference type="SUPFAM" id="SSF54160">
    <property type="entry name" value="Chromo domain-like"/>
    <property type="match status" value="1"/>
</dbReference>
<dbReference type="EMBL" id="JAMQYH010000003">
    <property type="protein sequence ID" value="KAJ1694453.1"/>
    <property type="molecule type" value="Genomic_DNA"/>
</dbReference>
<dbReference type="Pfam" id="PF25386">
    <property type="entry name" value="Chromo_SEND1"/>
    <property type="match status" value="1"/>
</dbReference>
<dbReference type="Gene3D" id="3.40.50.1010">
    <property type="entry name" value="5'-nuclease"/>
    <property type="match status" value="1"/>
</dbReference>
<dbReference type="PRINTS" id="PR00853">
    <property type="entry name" value="XPGRADSUPER"/>
</dbReference>
<sequence length="545" mass="60601">MGVKHLWDILESCKKTLPLHHLQNKKLCVDLSCWLVQFATASRTPACMKEKVYLKNLFHRLRALIALNCSVIFVTDGAIPSIKLAAYRRRLGSQVPVEKASDITKPLPPVPSLRRNKGSEFSCMMKEAKMLGMALGIPSLDGIEEAEAQCASLNSASLCDGCFTSDSDVFLFGARTVYRDIILDSGYVVCYEMVDIERKLGLGRNSLISLALLLGSDYSNGVHGFGTETACRFVKSVGDDSVLDQMALQGVAAIRKKRGKDRTDKDQFTEDSENDICIKSTNEEIGHLSSPSQFAEVIDAYLNPKCHSPDSEAVQRACADLPFSRSELQQLCEMFFGWSPEKTDEYILPKIAERDLRRFGNLRCTSSALGVDSIPVPCPVSAIVKPRKVQGEEYYEVSWLNTEGLKVSFVPASLIQSACPEKIAEFTSKKDEEKRNKQKRKPKPRKQSNKAPISEVDKQLQELLITIKEGEKNPLKDISDHSQQNYVKDIMEPDFFDLCTPSPPPRASKVAKCKIPIGQSVNLIEIIDSESDVSPGCDMKMTILE</sequence>
<evidence type="ECO:0000256" key="8">
    <source>
        <dbReference type="ARBA" id="ARBA00023204"/>
    </source>
</evidence>
<dbReference type="SUPFAM" id="SSF47807">
    <property type="entry name" value="5' to 3' exonuclease, C-terminal subdomain"/>
    <property type="match status" value="1"/>
</dbReference>
<evidence type="ECO:0000259" key="11">
    <source>
        <dbReference type="SMART" id="SM00484"/>
    </source>
</evidence>
<evidence type="ECO:0000256" key="5">
    <source>
        <dbReference type="ARBA" id="ARBA00022763"/>
    </source>
</evidence>
<dbReference type="GO" id="GO:0003677">
    <property type="term" value="F:DNA binding"/>
    <property type="evidence" value="ECO:0007669"/>
    <property type="project" value="InterPro"/>
</dbReference>
<dbReference type="SMART" id="SM00484">
    <property type="entry name" value="XPGI"/>
    <property type="match status" value="1"/>
</dbReference>
<dbReference type="Proteomes" id="UP001151287">
    <property type="component" value="Unassembled WGS sequence"/>
</dbReference>
<dbReference type="SUPFAM" id="SSF88723">
    <property type="entry name" value="PIN domain-like"/>
    <property type="match status" value="1"/>
</dbReference>
<dbReference type="InterPro" id="IPR008918">
    <property type="entry name" value="HhH2"/>
</dbReference>
<dbReference type="CDD" id="cd09869">
    <property type="entry name" value="PIN_GEN1"/>
    <property type="match status" value="1"/>
</dbReference>
<dbReference type="FunFam" id="1.10.150.20:FF:000030">
    <property type="entry name" value="Flap endonuclease GEN-like 1"/>
    <property type="match status" value="1"/>
</dbReference>
<dbReference type="InterPro" id="IPR006085">
    <property type="entry name" value="XPG_DNA_repair_N"/>
</dbReference>
<dbReference type="GO" id="GO:0017108">
    <property type="term" value="F:5'-flap endonuclease activity"/>
    <property type="evidence" value="ECO:0007669"/>
    <property type="project" value="TreeGrafter"/>
</dbReference>
<dbReference type="PANTHER" id="PTHR11081:SF54">
    <property type="entry name" value="SINGLE-STRAND DNA ENDONUCLEASE 1"/>
    <property type="match status" value="1"/>
</dbReference>
<dbReference type="Pfam" id="PF00867">
    <property type="entry name" value="XPG_I"/>
    <property type="match status" value="1"/>
</dbReference>
<accession>A0A9Q0HQP9</accession>
<dbReference type="GO" id="GO:0046872">
    <property type="term" value="F:metal ion binding"/>
    <property type="evidence" value="ECO:0007669"/>
    <property type="project" value="UniProtKB-KW"/>
</dbReference>
<feature type="compositionally biased region" description="Basic and acidic residues" evidence="10">
    <location>
        <begin position="426"/>
        <end position="435"/>
    </location>
</feature>
<evidence type="ECO:0000256" key="1">
    <source>
        <dbReference type="ARBA" id="ARBA00001946"/>
    </source>
</evidence>
<evidence type="ECO:0000256" key="10">
    <source>
        <dbReference type="SAM" id="MobiDB-lite"/>
    </source>
</evidence>
<keyword evidence="3" id="KW-0479">Metal-binding</keyword>
<keyword evidence="6" id="KW-0378">Hydrolase</keyword>
<dbReference type="SMART" id="SM00279">
    <property type="entry name" value="HhH2"/>
    <property type="match status" value="1"/>
</dbReference>
<name>A0A9Q0HQP9_9POAL</name>
<protein>
    <recommendedName>
        <fullName evidence="15">Flap endonuclease GEN-like 2</fullName>
    </recommendedName>
</protein>
<keyword evidence="7" id="KW-0460">Magnesium</keyword>
<gene>
    <name evidence="13" type="ORF">LUZ63_011151</name>
</gene>
<feature type="compositionally biased region" description="Basic residues" evidence="10">
    <location>
        <begin position="436"/>
        <end position="448"/>
    </location>
</feature>
<reference evidence="13" key="1">
    <citation type="journal article" date="2022" name="Cell">
        <title>Repeat-based holocentromeres influence genome architecture and karyotype evolution.</title>
        <authorList>
            <person name="Hofstatter P.G."/>
            <person name="Thangavel G."/>
            <person name="Lux T."/>
            <person name="Neumann P."/>
            <person name="Vondrak T."/>
            <person name="Novak P."/>
            <person name="Zhang M."/>
            <person name="Costa L."/>
            <person name="Castellani M."/>
            <person name="Scott A."/>
            <person name="Toegelov H."/>
            <person name="Fuchs J."/>
            <person name="Mata-Sucre Y."/>
            <person name="Dias Y."/>
            <person name="Vanzela A.L.L."/>
            <person name="Huettel B."/>
            <person name="Almeida C.C.S."/>
            <person name="Simkova H."/>
            <person name="Souza G."/>
            <person name="Pedrosa-Harand A."/>
            <person name="Macas J."/>
            <person name="Mayer K.F.X."/>
            <person name="Houben A."/>
            <person name="Marques A."/>
        </authorList>
    </citation>
    <scope>NUCLEOTIDE SEQUENCE</scope>
    <source>
        <strain evidence="13">RhyBre1mFocal</strain>
    </source>
</reference>
<dbReference type="InterPro" id="IPR006084">
    <property type="entry name" value="XPG/Rad2"/>
</dbReference>
<evidence type="ECO:0000313" key="13">
    <source>
        <dbReference type="EMBL" id="KAJ1694453.1"/>
    </source>
</evidence>
<dbReference type="InterPro" id="IPR006086">
    <property type="entry name" value="XPG-I_dom"/>
</dbReference>
<dbReference type="InterPro" id="IPR016197">
    <property type="entry name" value="Chromo-like_dom_sf"/>
</dbReference>
<comment type="similarity">
    <text evidence="9">Belongs to the XPG/RAD2 endonuclease family. GEN subfamily.</text>
</comment>
<dbReference type="InterPro" id="IPR057340">
    <property type="entry name" value="Chromo_SEND1"/>
</dbReference>
<dbReference type="AlphaFoldDB" id="A0A9Q0HQP9"/>
<feature type="domain" description="XPG N-terminal" evidence="12">
    <location>
        <begin position="1"/>
        <end position="97"/>
    </location>
</feature>
<dbReference type="Pfam" id="PF00752">
    <property type="entry name" value="XPG_N"/>
    <property type="match status" value="1"/>
</dbReference>
<feature type="region of interest" description="Disordered" evidence="10">
    <location>
        <begin position="426"/>
        <end position="453"/>
    </location>
</feature>
<evidence type="ECO:0008006" key="15">
    <source>
        <dbReference type="Google" id="ProtNLM"/>
    </source>
</evidence>
<evidence type="ECO:0000256" key="4">
    <source>
        <dbReference type="ARBA" id="ARBA00022759"/>
    </source>
</evidence>
<evidence type="ECO:0000256" key="9">
    <source>
        <dbReference type="ARBA" id="ARBA00038112"/>
    </source>
</evidence>
<evidence type="ECO:0000256" key="3">
    <source>
        <dbReference type="ARBA" id="ARBA00022723"/>
    </source>
</evidence>
<dbReference type="SMART" id="SM00485">
    <property type="entry name" value="XPGN"/>
    <property type="match status" value="1"/>
</dbReference>